<keyword evidence="3" id="KW-1015">Disulfide bond</keyword>
<comment type="caution">
    <text evidence="6">The sequence shown here is derived from an EMBL/GenBank/DDBJ whole genome shotgun (WGS) entry which is preliminary data.</text>
</comment>
<dbReference type="RefSeq" id="WP_136450488.1">
    <property type="nucleotide sequence ID" value="NZ_SSTI01000001.1"/>
</dbReference>
<feature type="domain" description="Thioredoxin" evidence="5">
    <location>
        <begin position="64"/>
        <end position="237"/>
    </location>
</feature>
<dbReference type="InterPro" id="IPR001853">
    <property type="entry name" value="DSBA-like_thioredoxin_dom"/>
</dbReference>
<dbReference type="CDD" id="cd03023">
    <property type="entry name" value="DsbA_Com1_like"/>
    <property type="match status" value="1"/>
</dbReference>
<dbReference type="SUPFAM" id="SSF52833">
    <property type="entry name" value="Thioredoxin-like"/>
    <property type="match status" value="1"/>
</dbReference>
<evidence type="ECO:0000259" key="5">
    <source>
        <dbReference type="PROSITE" id="PS51352"/>
    </source>
</evidence>
<sequence length="240" mass="25488">MNRLQLLLLVVLGGAFGAGGMWLAERAAPGELSGADRSRVEQIVRDYVLANPEIIPQAMQRLQEREGEKAIAADRSRIETPYKGAVMGNPDGDVTLVEFFDYNCGYCRASLPIIEQLIERDPKVRVVFRELPILAEESRDAARASLAAAAQGRFVPFHNALYAAGPVTADSIAAAARTAGVDLGKIPDDADTEIAGNIGLATKLGISGTPAWVVGDRVLSGALPLDRLQDAVAAARARGK</sequence>
<dbReference type="InterPro" id="IPR041205">
    <property type="entry name" value="ScsC_N"/>
</dbReference>
<dbReference type="Gene3D" id="3.40.30.10">
    <property type="entry name" value="Glutaredoxin"/>
    <property type="match status" value="1"/>
</dbReference>
<keyword evidence="7" id="KW-1185">Reference proteome</keyword>
<name>A0ABY2QPV3_9SPHN</name>
<dbReference type="InterPro" id="IPR013766">
    <property type="entry name" value="Thioredoxin_domain"/>
</dbReference>
<keyword evidence="2" id="KW-0560">Oxidoreductase</keyword>
<dbReference type="PROSITE" id="PS51352">
    <property type="entry name" value="THIOREDOXIN_2"/>
    <property type="match status" value="1"/>
</dbReference>
<evidence type="ECO:0000256" key="2">
    <source>
        <dbReference type="ARBA" id="ARBA00023002"/>
    </source>
</evidence>
<dbReference type="Pfam" id="PF01323">
    <property type="entry name" value="DSBA"/>
    <property type="match status" value="1"/>
</dbReference>
<dbReference type="EMBL" id="SSTI01000001">
    <property type="protein sequence ID" value="THG42142.1"/>
    <property type="molecule type" value="Genomic_DNA"/>
</dbReference>
<dbReference type="InterPro" id="IPR036249">
    <property type="entry name" value="Thioredoxin-like_sf"/>
</dbReference>
<reference evidence="6 7" key="1">
    <citation type="submission" date="2019-04" db="EMBL/GenBank/DDBJ databases">
        <title>Microbes associate with the intestines of laboratory mice.</title>
        <authorList>
            <person name="Navarre W."/>
            <person name="Wong E."/>
            <person name="Huang K.C."/>
            <person name="Tropini C."/>
            <person name="Ng K."/>
            <person name="Yu B."/>
        </authorList>
    </citation>
    <scope>NUCLEOTIDE SEQUENCE [LARGE SCALE GENOMIC DNA]</scope>
    <source>
        <strain evidence="6 7">NM83_B4-11</strain>
    </source>
</reference>
<proteinExistence type="predicted"/>
<gene>
    <name evidence="6" type="ORF">E5988_01390</name>
</gene>
<accession>A0ABY2QPV3</accession>
<dbReference type="PANTHER" id="PTHR13887">
    <property type="entry name" value="GLUTATHIONE S-TRANSFERASE KAPPA"/>
    <property type="match status" value="1"/>
</dbReference>
<dbReference type="PANTHER" id="PTHR13887:SF14">
    <property type="entry name" value="DISULFIDE BOND FORMATION PROTEIN D"/>
    <property type="match status" value="1"/>
</dbReference>
<evidence type="ECO:0000256" key="4">
    <source>
        <dbReference type="ARBA" id="ARBA00023284"/>
    </source>
</evidence>
<evidence type="ECO:0000256" key="3">
    <source>
        <dbReference type="ARBA" id="ARBA00023157"/>
    </source>
</evidence>
<protein>
    <submittedName>
        <fullName evidence="6">DsbA family protein</fullName>
    </submittedName>
</protein>
<dbReference type="InterPro" id="IPR017937">
    <property type="entry name" value="Thioredoxin_CS"/>
</dbReference>
<dbReference type="Proteomes" id="UP000308038">
    <property type="component" value="Unassembled WGS sequence"/>
</dbReference>
<dbReference type="Pfam" id="PF18312">
    <property type="entry name" value="ScsC_N"/>
    <property type="match status" value="1"/>
</dbReference>
<dbReference type="PROSITE" id="PS00194">
    <property type="entry name" value="THIOREDOXIN_1"/>
    <property type="match status" value="1"/>
</dbReference>
<organism evidence="6 7">
    <name type="scientific">Sphingomonas olei</name>
    <dbReference type="NCBI Taxonomy" id="1886787"/>
    <lineage>
        <taxon>Bacteria</taxon>
        <taxon>Pseudomonadati</taxon>
        <taxon>Pseudomonadota</taxon>
        <taxon>Alphaproteobacteria</taxon>
        <taxon>Sphingomonadales</taxon>
        <taxon>Sphingomonadaceae</taxon>
        <taxon>Sphingomonas</taxon>
    </lineage>
</organism>
<keyword evidence="1" id="KW-0732">Signal</keyword>
<evidence type="ECO:0000313" key="6">
    <source>
        <dbReference type="EMBL" id="THG42142.1"/>
    </source>
</evidence>
<evidence type="ECO:0000313" key="7">
    <source>
        <dbReference type="Proteomes" id="UP000308038"/>
    </source>
</evidence>
<keyword evidence="4" id="KW-0676">Redox-active center</keyword>
<evidence type="ECO:0000256" key="1">
    <source>
        <dbReference type="ARBA" id="ARBA00022729"/>
    </source>
</evidence>